<sequence length="610" mass="68485">MHPSLSPAALQSLPLSLRVRAHLSLPCQASLQRTAVAAAKGSLKDFTKLLGDVPALSPISHHLLPALYGLLDPMQAERLEGLDFIATAGDTALLLSAFLAVDRLWLLPDMPKECYGDLWPRLWRWSLLIMRHNYCVRQYTREEFHITIIQLFSRLHRNCERTAKTISATPGLRQLVARVWVLLSRKTNSKFADYARDDVLDFIHFGLDLKNPEHLNDLVEGCGGSLVHFADVLVGFFANLASDNAHKSFRLMTGAFSVLEHTTDIWPEFPQLLLNRGIVRAQVVMLRRLASHSLPKDFALDKSYHSLISNFLDFPSEERMVEAVRAGLLQLIASALQTPRLISWHLLELTIVDLSGYSPYRSVVAQLWLSIAEVDATIDATLASRSPLWKSWRQFRDSVSEMVNTLRIHRAPDLPPMRACDNIECLDSPEMLTTQSSRDESFLRTVAFATYHARLPFILLEELSYMLKYPDQSGPFVCFFDIQTGELTFSGSAESNLERGHRIFGPMWDDQMARAASNWGQNHIQLLSVSCSIGKKPIATHLFTIPKPTGLREESVALAMSGELPPGVVEVADLKVVPAVMHSIEVMVKDLDLGWLGDQRGFKCHKGSFK</sequence>
<accession>A0AAD7B0J8</accession>
<name>A0AAD7B0J8_9AGAR</name>
<organism evidence="1 2">
    <name type="scientific">Roridomyces roridus</name>
    <dbReference type="NCBI Taxonomy" id="1738132"/>
    <lineage>
        <taxon>Eukaryota</taxon>
        <taxon>Fungi</taxon>
        <taxon>Dikarya</taxon>
        <taxon>Basidiomycota</taxon>
        <taxon>Agaricomycotina</taxon>
        <taxon>Agaricomycetes</taxon>
        <taxon>Agaricomycetidae</taxon>
        <taxon>Agaricales</taxon>
        <taxon>Marasmiineae</taxon>
        <taxon>Mycenaceae</taxon>
        <taxon>Roridomyces</taxon>
    </lineage>
</organism>
<keyword evidence="2" id="KW-1185">Reference proteome</keyword>
<protein>
    <submittedName>
        <fullName evidence="1">Uncharacterized protein</fullName>
    </submittedName>
</protein>
<proteinExistence type="predicted"/>
<reference evidence="1" key="1">
    <citation type="submission" date="2023-03" db="EMBL/GenBank/DDBJ databases">
        <title>Massive genome expansion in bonnet fungi (Mycena s.s.) driven by repeated elements and novel gene families across ecological guilds.</title>
        <authorList>
            <consortium name="Lawrence Berkeley National Laboratory"/>
            <person name="Harder C.B."/>
            <person name="Miyauchi S."/>
            <person name="Viragh M."/>
            <person name="Kuo A."/>
            <person name="Thoen E."/>
            <person name="Andreopoulos B."/>
            <person name="Lu D."/>
            <person name="Skrede I."/>
            <person name="Drula E."/>
            <person name="Henrissat B."/>
            <person name="Morin E."/>
            <person name="Kohler A."/>
            <person name="Barry K."/>
            <person name="LaButti K."/>
            <person name="Morin E."/>
            <person name="Salamov A."/>
            <person name="Lipzen A."/>
            <person name="Mereny Z."/>
            <person name="Hegedus B."/>
            <person name="Baldrian P."/>
            <person name="Stursova M."/>
            <person name="Weitz H."/>
            <person name="Taylor A."/>
            <person name="Grigoriev I.V."/>
            <person name="Nagy L.G."/>
            <person name="Martin F."/>
            <person name="Kauserud H."/>
        </authorList>
    </citation>
    <scope>NUCLEOTIDE SEQUENCE</scope>
    <source>
        <strain evidence="1">9284</strain>
    </source>
</reference>
<dbReference type="EMBL" id="JARKIF010000058">
    <property type="protein sequence ID" value="KAJ7606411.1"/>
    <property type="molecule type" value="Genomic_DNA"/>
</dbReference>
<evidence type="ECO:0000313" key="1">
    <source>
        <dbReference type="EMBL" id="KAJ7606411.1"/>
    </source>
</evidence>
<dbReference type="AlphaFoldDB" id="A0AAD7B0J8"/>
<dbReference type="Proteomes" id="UP001221142">
    <property type="component" value="Unassembled WGS sequence"/>
</dbReference>
<gene>
    <name evidence="1" type="ORF">FB45DRAFT_1137390</name>
</gene>
<comment type="caution">
    <text evidence="1">The sequence shown here is derived from an EMBL/GenBank/DDBJ whole genome shotgun (WGS) entry which is preliminary data.</text>
</comment>
<evidence type="ECO:0000313" key="2">
    <source>
        <dbReference type="Proteomes" id="UP001221142"/>
    </source>
</evidence>